<dbReference type="PANTHER" id="PTHR42808:SF3">
    <property type="entry name" value="HYDROXYSTEROID DEHYDROGENASE-LIKE PROTEIN 2"/>
    <property type="match status" value="1"/>
</dbReference>
<sequence length="847" mass="91658">RKLAGKTLFITGASRGIGKAIALKAAQDGANIVIAAKTTEPHPKLPGTIYTAAKEVEEAGGKCLPCAVDIRDENAVNSAVQEAVKTFGGIDILVNNASAISLTGTLETPMKKYDLMNNVNVRGTFLCSKACIPYLKNAENPHILNVTPPLNIRHAWFKEHVAYSLSKYGMSLCVLGMSQEFKDDGIAVNALWPKKGIATVAVMVTAGKQGLAYCRIDKFFADAAYIMLTRDSKTRTGEFLYDEDVLKEAGITDFEQYSYIPGNLMNFSISSWSQVRGVVDIFDAVKNFLDENLVQKVNAVFEFHLTGKEAGVWYLDLKSGTGEVGRGSFSGDEVNSTVMLDSEDFVKLFTGELNPAQALLSFISSLNHSSHVLVSYIFTEESKKLAGKTIFITGASRGIGKAIALKAAKDGANIVIAAKTTEPHPKLPGTIYTAAKEVEEAGGKCLPCAVDIRDENAVNSAVQEAVKTFGGIDILVNNASAISLTGTLETPMKKYDLMNSINARGTYLCSQACLPYLKIGKNSHILNISPPLNMNPHWFKGHVAYTMAKYGMSMCVLGMAQEFKDDGISVNALWPKTAIATAAMEMLGGKEALASCRTDQIMADAAYVVLTRDSRARTGEFLVDEDVLIEVGVTDFEPYACVPGMSKLLPDFFLDVDGSDAKKIMEAQKTADTVPQGNSAEGVDGIFDIIKSLCNNQLVNEVRGVFEFHLTGKEEGVWYIDLQNDADQYCSLLFLYLLSCLFHGKVQTSLTSSPGSLTGASEGLKERPWLRGKCYFYHLSTGSAGKGSCPGGKANCTMTLGSDDFVKMFKGQMNPTQAFMGGKLKIKGDMMMAMKFEKMMGAMKSKL</sequence>
<dbReference type="Pfam" id="PF00106">
    <property type="entry name" value="adh_short"/>
    <property type="match status" value="2"/>
</dbReference>
<accession>A0AAU9XUB0</accession>
<feature type="non-terminal residue" evidence="10">
    <location>
        <position position="1"/>
    </location>
</feature>
<dbReference type="Proteomes" id="UP001159428">
    <property type="component" value="Unassembled WGS sequence"/>
</dbReference>
<dbReference type="FunFam" id="3.40.50.720:FF:000301">
    <property type="entry name" value="Hydroxysteroid dehydrogenase like 2"/>
    <property type="match status" value="2"/>
</dbReference>
<comment type="subcellular location">
    <subcellularLocation>
        <location evidence="1">Mitochondrion</location>
    </subcellularLocation>
    <subcellularLocation>
        <location evidence="2">Peroxisome</location>
    </subcellularLocation>
</comment>
<dbReference type="CDD" id="cd09762">
    <property type="entry name" value="HSDL2_SDR_c"/>
    <property type="match status" value="2"/>
</dbReference>
<evidence type="ECO:0000256" key="3">
    <source>
        <dbReference type="ARBA" id="ARBA00006484"/>
    </source>
</evidence>
<feature type="domain" description="SCP2" evidence="9">
    <location>
        <begin position="786"/>
        <end position="840"/>
    </location>
</feature>
<keyword evidence="6" id="KW-0496">Mitochondrion</keyword>
<evidence type="ECO:0000256" key="4">
    <source>
        <dbReference type="ARBA" id="ARBA00022857"/>
    </source>
</evidence>
<dbReference type="InterPro" id="IPR002347">
    <property type="entry name" value="SDR_fam"/>
</dbReference>
<evidence type="ECO:0000313" key="10">
    <source>
        <dbReference type="EMBL" id="CAH3156693.1"/>
    </source>
</evidence>
<dbReference type="InterPro" id="IPR036291">
    <property type="entry name" value="NAD(P)-bd_dom_sf"/>
</dbReference>
<dbReference type="SUPFAM" id="SSF51735">
    <property type="entry name" value="NAD(P)-binding Rossmann-fold domains"/>
    <property type="match status" value="2"/>
</dbReference>
<comment type="caution">
    <text evidence="10">The sequence shown here is derived from an EMBL/GenBank/DDBJ whole genome shotgun (WGS) entry which is preliminary data.</text>
</comment>
<evidence type="ECO:0000256" key="2">
    <source>
        <dbReference type="ARBA" id="ARBA00004275"/>
    </source>
</evidence>
<dbReference type="InterPro" id="IPR036527">
    <property type="entry name" value="SCP2_sterol-bd_dom_sf"/>
</dbReference>
<keyword evidence="11" id="KW-1185">Reference proteome</keyword>
<dbReference type="GO" id="GO:0005777">
    <property type="term" value="C:peroxisome"/>
    <property type="evidence" value="ECO:0007669"/>
    <property type="project" value="UniProtKB-SubCell"/>
</dbReference>
<proteinExistence type="inferred from homology"/>
<dbReference type="EMBL" id="CALNXJ010000062">
    <property type="protein sequence ID" value="CAH3156693.1"/>
    <property type="molecule type" value="Genomic_DNA"/>
</dbReference>
<dbReference type="AlphaFoldDB" id="A0AAU9XUB0"/>
<evidence type="ECO:0000259" key="9">
    <source>
        <dbReference type="Pfam" id="PF02036"/>
    </source>
</evidence>
<dbReference type="PRINTS" id="PR00081">
    <property type="entry name" value="GDHRDH"/>
</dbReference>
<evidence type="ECO:0000256" key="6">
    <source>
        <dbReference type="ARBA" id="ARBA00023128"/>
    </source>
</evidence>
<keyword evidence="5" id="KW-0560">Oxidoreductase</keyword>
<evidence type="ECO:0000256" key="7">
    <source>
        <dbReference type="ARBA" id="ARBA00023140"/>
    </source>
</evidence>
<keyword evidence="7" id="KW-0576">Peroxisome</keyword>
<gene>
    <name evidence="10" type="ORF">PMEA_00029647</name>
</gene>
<dbReference type="NCBIfam" id="NF006133">
    <property type="entry name" value="PRK08278.1"/>
    <property type="match status" value="2"/>
</dbReference>
<dbReference type="PANTHER" id="PTHR42808">
    <property type="entry name" value="HYDROXYSTEROID DEHYDROGENASE-LIKE PROTEIN 2"/>
    <property type="match status" value="1"/>
</dbReference>
<keyword evidence="4" id="KW-0521">NADP</keyword>
<organism evidence="10 11">
    <name type="scientific">Pocillopora meandrina</name>
    <dbReference type="NCBI Taxonomy" id="46732"/>
    <lineage>
        <taxon>Eukaryota</taxon>
        <taxon>Metazoa</taxon>
        <taxon>Cnidaria</taxon>
        <taxon>Anthozoa</taxon>
        <taxon>Hexacorallia</taxon>
        <taxon>Scleractinia</taxon>
        <taxon>Astrocoeniina</taxon>
        <taxon>Pocilloporidae</taxon>
        <taxon>Pocillopora</taxon>
    </lineage>
</organism>
<name>A0AAU9XUB0_9CNID</name>
<dbReference type="GO" id="GO:0016491">
    <property type="term" value="F:oxidoreductase activity"/>
    <property type="evidence" value="ECO:0007669"/>
    <property type="project" value="UniProtKB-KW"/>
</dbReference>
<protein>
    <recommendedName>
        <fullName evidence="8">Hydroxysteroid dehydrogenase-like protein 2</fullName>
    </recommendedName>
</protein>
<evidence type="ECO:0000256" key="1">
    <source>
        <dbReference type="ARBA" id="ARBA00004173"/>
    </source>
</evidence>
<dbReference type="Gene3D" id="3.40.50.720">
    <property type="entry name" value="NAD(P)-binding Rossmann-like Domain"/>
    <property type="match status" value="2"/>
</dbReference>
<reference evidence="10 11" key="1">
    <citation type="submission" date="2022-05" db="EMBL/GenBank/DDBJ databases">
        <authorList>
            <consortium name="Genoscope - CEA"/>
            <person name="William W."/>
        </authorList>
    </citation>
    <scope>NUCLEOTIDE SEQUENCE [LARGE SCALE GENOMIC DNA]</scope>
</reference>
<dbReference type="GO" id="GO:0005739">
    <property type="term" value="C:mitochondrion"/>
    <property type="evidence" value="ECO:0007669"/>
    <property type="project" value="UniProtKB-SubCell"/>
</dbReference>
<comment type="similarity">
    <text evidence="3">Belongs to the short-chain dehydrogenases/reductases (SDR) family.</text>
</comment>
<dbReference type="InterPro" id="IPR051935">
    <property type="entry name" value="HSDL2"/>
</dbReference>
<evidence type="ECO:0000256" key="8">
    <source>
        <dbReference type="ARBA" id="ARBA00040243"/>
    </source>
</evidence>
<evidence type="ECO:0000313" key="11">
    <source>
        <dbReference type="Proteomes" id="UP001159428"/>
    </source>
</evidence>
<dbReference type="Pfam" id="PF02036">
    <property type="entry name" value="SCP2"/>
    <property type="match status" value="2"/>
</dbReference>
<dbReference type="InterPro" id="IPR003033">
    <property type="entry name" value="SCP2_sterol-bd_dom"/>
</dbReference>
<dbReference type="SUPFAM" id="SSF55718">
    <property type="entry name" value="SCP-like"/>
    <property type="match status" value="2"/>
</dbReference>
<evidence type="ECO:0000256" key="5">
    <source>
        <dbReference type="ARBA" id="ARBA00023002"/>
    </source>
</evidence>
<dbReference type="Gene3D" id="3.30.1050.10">
    <property type="entry name" value="SCP2 sterol-binding domain"/>
    <property type="match status" value="2"/>
</dbReference>
<feature type="domain" description="SCP2" evidence="9">
    <location>
        <begin position="290"/>
        <end position="360"/>
    </location>
</feature>